<evidence type="ECO:0000259" key="16">
    <source>
        <dbReference type="Pfam" id="PF02823"/>
    </source>
</evidence>
<dbReference type="PANTHER" id="PTHR13822">
    <property type="entry name" value="ATP SYNTHASE DELTA/EPSILON CHAIN"/>
    <property type="match status" value="1"/>
</dbReference>
<dbReference type="InterPro" id="IPR001469">
    <property type="entry name" value="ATP_synth_F1_dsu/esu"/>
</dbReference>
<evidence type="ECO:0000256" key="6">
    <source>
        <dbReference type="ARBA" id="ARBA00023065"/>
    </source>
</evidence>
<dbReference type="SUPFAM" id="SSF51344">
    <property type="entry name" value="Epsilon subunit of F1F0-ATP synthase N-terminal domain"/>
    <property type="match status" value="1"/>
</dbReference>
<dbReference type="SUPFAM" id="SSF46604">
    <property type="entry name" value="Epsilon subunit of F1F0-ATP synthase C-terminal domain"/>
    <property type="match status" value="1"/>
</dbReference>
<evidence type="ECO:0000256" key="3">
    <source>
        <dbReference type="ARBA" id="ARBA00005712"/>
    </source>
</evidence>
<feature type="coiled-coil region" evidence="14">
    <location>
        <begin position="98"/>
        <end position="125"/>
    </location>
</feature>
<dbReference type="InterPro" id="IPR020547">
    <property type="entry name" value="ATP_synth_F1_esu_C"/>
</dbReference>
<feature type="domain" description="ATP synthase F1 complex delta/epsilon subunit N-terminal" evidence="16">
    <location>
        <begin position="8"/>
        <end position="90"/>
    </location>
</feature>
<keyword evidence="12" id="KW-1003">Cell membrane</keyword>
<name>A0A916VIA9_9LACO</name>
<dbReference type="Pfam" id="PF02823">
    <property type="entry name" value="ATP-synt_DE_N"/>
    <property type="match status" value="1"/>
</dbReference>
<comment type="similarity">
    <text evidence="3 12 13">Belongs to the ATPase epsilon chain family.</text>
</comment>
<evidence type="ECO:0000256" key="5">
    <source>
        <dbReference type="ARBA" id="ARBA00022448"/>
    </source>
</evidence>
<feature type="domain" description="ATP synthase epsilon subunit C-terminal" evidence="15">
    <location>
        <begin position="95"/>
        <end position="140"/>
    </location>
</feature>
<comment type="caution">
    <text evidence="17">The sequence shown here is derived from an EMBL/GenBank/DDBJ whole genome shotgun (WGS) entry which is preliminary data.</text>
</comment>
<dbReference type="Pfam" id="PF00401">
    <property type="entry name" value="ATP-synt_DE"/>
    <property type="match status" value="1"/>
</dbReference>
<dbReference type="InterPro" id="IPR036771">
    <property type="entry name" value="ATPsynth_dsu/esu_N"/>
</dbReference>
<evidence type="ECO:0000256" key="4">
    <source>
        <dbReference type="ARBA" id="ARBA00014480"/>
    </source>
</evidence>
<evidence type="ECO:0000256" key="9">
    <source>
        <dbReference type="ARBA" id="ARBA00023310"/>
    </source>
</evidence>
<dbReference type="Proteomes" id="UP000677218">
    <property type="component" value="Unassembled WGS sequence"/>
</dbReference>
<dbReference type="Gene3D" id="2.60.15.10">
    <property type="entry name" value="F0F1 ATP synthase delta/epsilon subunit, N-terminal"/>
    <property type="match status" value="1"/>
</dbReference>
<evidence type="ECO:0000256" key="2">
    <source>
        <dbReference type="ARBA" id="ARBA00004202"/>
    </source>
</evidence>
<evidence type="ECO:0000256" key="8">
    <source>
        <dbReference type="ARBA" id="ARBA00023196"/>
    </source>
</evidence>
<dbReference type="HAMAP" id="MF_00530">
    <property type="entry name" value="ATP_synth_epsil_bac"/>
    <property type="match status" value="1"/>
</dbReference>
<dbReference type="GO" id="GO:0005886">
    <property type="term" value="C:plasma membrane"/>
    <property type="evidence" value="ECO:0007669"/>
    <property type="project" value="UniProtKB-SubCell"/>
</dbReference>
<evidence type="ECO:0000256" key="10">
    <source>
        <dbReference type="ARBA" id="ARBA00030215"/>
    </source>
</evidence>
<evidence type="ECO:0000256" key="11">
    <source>
        <dbReference type="ARBA" id="ARBA00031795"/>
    </source>
</evidence>
<reference evidence="17" key="1">
    <citation type="submission" date="2020-08" db="EMBL/GenBank/DDBJ databases">
        <title>Taxonomic study for Lactobacillus species isolated from hardwood bark.</title>
        <authorList>
            <person name="Tohno M."/>
            <person name="Tanizawa Y."/>
        </authorList>
    </citation>
    <scope>NUCLEOTIDE SEQUENCE</scope>
    <source>
        <strain evidence="17">B40</strain>
    </source>
</reference>
<dbReference type="CDD" id="cd12152">
    <property type="entry name" value="F1-ATPase_delta"/>
    <property type="match status" value="1"/>
</dbReference>
<keyword evidence="12" id="KW-0375">Hydrogen ion transport</keyword>
<evidence type="ECO:0000256" key="12">
    <source>
        <dbReference type="HAMAP-Rule" id="MF_00530"/>
    </source>
</evidence>
<evidence type="ECO:0000256" key="13">
    <source>
        <dbReference type="RuleBase" id="RU003656"/>
    </source>
</evidence>
<evidence type="ECO:0000256" key="14">
    <source>
        <dbReference type="SAM" id="Coils"/>
    </source>
</evidence>
<keyword evidence="14" id="KW-0175">Coiled coil</keyword>
<dbReference type="NCBIfam" id="NF001846">
    <property type="entry name" value="PRK00571.1-3"/>
    <property type="match status" value="1"/>
</dbReference>
<gene>
    <name evidence="12 17" type="primary">atpC</name>
    <name evidence="17" type="ORF">LCB40_09830</name>
</gene>
<comment type="function">
    <text evidence="1 12">Produces ATP from ADP in the presence of a proton gradient across the membrane.</text>
</comment>
<dbReference type="GO" id="GO:0045259">
    <property type="term" value="C:proton-transporting ATP synthase complex"/>
    <property type="evidence" value="ECO:0007669"/>
    <property type="project" value="UniProtKB-KW"/>
</dbReference>
<protein>
    <recommendedName>
        <fullName evidence="4 12">ATP synthase epsilon chain</fullName>
    </recommendedName>
    <alternativeName>
        <fullName evidence="11 12">ATP synthase F1 sector epsilon subunit</fullName>
    </alternativeName>
    <alternativeName>
        <fullName evidence="10 12">F-ATPase epsilon subunit</fullName>
    </alternativeName>
</protein>
<keyword evidence="9 12" id="KW-0066">ATP synthesis</keyword>
<comment type="subunit">
    <text evidence="12 13">F-type ATPases have 2 components, CF(1) - the catalytic core - and CF(0) - the membrane proton channel. CF(1) has five subunits: alpha(3), beta(3), gamma(1), delta(1), epsilon(1). CF(0) has three main subunits: a, b and c.</text>
</comment>
<evidence type="ECO:0000256" key="1">
    <source>
        <dbReference type="ARBA" id="ARBA00003543"/>
    </source>
</evidence>
<keyword evidence="7 12" id="KW-0472">Membrane</keyword>
<dbReference type="InterPro" id="IPR036794">
    <property type="entry name" value="ATP_F1_dsu/esu_C_sf"/>
</dbReference>
<sequence length="146" mass="16465">MANPEHLFTVKVVTNSGVIYDHLTSIIDFRAVDGQRSIQFNHTPLLTPLAIGEVTVKRSREMSQRVDHIAVNGGYLEFSNNVATIIADSAERARNIDLSRAEAAKERAEKRIKEAEAKHDEQSIARAQVALRRAVNRISVYNRYKH</sequence>
<comment type="subcellular location">
    <subcellularLocation>
        <location evidence="2 12">Cell membrane</location>
        <topology evidence="2 12">Peripheral membrane protein</topology>
    </subcellularLocation>
</comment>
<dbReference type="InterPro" id="IPR020546">
    <property type="entry name" value="ATP_synth_F1_dsu/esu_N"/>
</dbReference>
<keyword evidence="8 12" id="KW-0139">CF(1)</keyword>
<evidence type="ECO:0000313" key="18">
    <source>
        <dbReference type="Proteomes" id="UP000677218"/>
    </source>
</evidence>
<dbReference type="NCBIfam" id="TIGR01216">
    <property type="entry name" value="ATP_synt_epsi"/>
    <property type="match status" value="1"/>
</dbReference>
<dbReference type="Gene3D" id="1.20.5.440">
    <property type="entry name" value="ATP synthase delta/epsilon subunit, C-terminal domain"/>
    <property type="match status" value="1"/>
</dbReference>
<keyword evidence="6 12" id="KW-0406">Ion transport</keyword>
<dbReference type="EMBL" id="BMAY01000006">
    <property type="protein sequence ID" value="GFZ27103.1"/>
    <property type="molecule type" value="Genomic_DNA"/>
</dbReference>
<dbReference type="AlphaFoldDB" id="A0A916VIA9"/>
<evidence type="ECO:0000313" key="17">
    <source>
        <dbReference type="EMBL" id="GFZ27103.1"/>
    </source>
</evidence>
<keyword evidence="18" id="KW-1185">Reference proteome</keyword>
<organism evidence="17 18">
    <name type="scientific">Lactobacillus corticis</name>
    <dbReference type="NCBI Taxonomy" id="2201249"/>
    <lineage>
        <taxon>Bacteria</taxon>
        <taxon>Bacillati</taxon>
        <taxon>Bacillota</taxon>
        <taxon>Bacilli</taxon>
        <taxon>Lactobacillales</taxon>
        <taxon>Lactobacillaceae</taxon>
        <taxon>Lactobacillus</taxon>
    </lineage>
</organism>
<accession>A0A916VIA9</accession>
<keyword evidence="5 12" id="KW-0813">Transport</keyword>
<dbReference type="GO" id="GO:0046933">
    <property type="term" value="F:proton-transporting ATP synthase activity, rotational mechanism"/>
    <property type="evidence" value="ECO:0007669"/>
    <property type="project" value="UniProtKB-UniRule"/>
</dbReference>
<dbReference type="PANTHER" id="PTHR13822:SF10">
    <property type="entry name" value="ATP SYNTHASE EPSILON CHAIN, CHLOROPLASTIC"/>
    <property type="match status" value="1"/>
</dbReference>
<evidence type="ECO:0000256" key="7">
    <source>
        <dbReference type="ARBA" id="ARBA00023136"/>
    </source>
</evidence>
<dbReference type="RefSeq" id="WP_212780797.1">
    <property type="nucleotide sequence ID" value="NZ_BMAY01000006.1"/>
</dbReference>
<dbReference type="GO" id="GO:0005524">
    <property type="term" value="F:ATP binding"/>
    <property type="evidence" value="ECO:0007669"/>
    <property type="project" value="UniProtKB-UniRule"/>
</dbReference>
<proteinExistence type="inferred from homology"/>
<evidence type="ECO:0000259" key="15">
    <source>
        <dbReference type="Pfam" id="PF00401"/>
    </source>
</evidence>